<protein>
    <submittedName>
        <fullName evidence="1">Uncharacterized protein</fullName>
    </submittedName>
</protein>
<proteinExistence type="predicted"/>
<keyword evidence="2" id="KW-1185">Reference proteome</keyword>
<organism evidence="1 2">
    <name type="scientific">Vitis rotundifolia</name>
    <name type="common">Muscadine grape</name>
    <dbReference type="NCBI Taxonomy" id="103349"/>
    <lineage>
        <taxon>Eukaryota</taxon>
        <taxon>Viridiplantae</taxon>
        <taxon>Streptophyta</taxon>
        <taxon>Embryophyta</taxon>
        <taxon>Tracheophyta</taxon>
        <taxon>Spermatophyta</taxon>
        <taxon>Magnoliopsida</taxon>
        <taxon>eudicotyledons</taxon>
        <taxon>Gunneridae</taxon>
        <taxon>Pentapetalae</taxon>
        <taxon>rosids</taxon>
        <taxon>Vitales</taxon>
        <taxon>Vitaceae</taxon>
        <taxon>Viteae</taxon>
        <taxon>Vitis</taxon>
    </lineage>
</organism>
<accession>A0AA38ZHA9</accession>
<reference evidence="1 2" key="1">
    <citation type="journal article" date="2023" name="BMC Biotechnol.">
        <title>Vitis rotundifolia cv Carlos genome sequencing.</title>
        <authorList>
            <person name="Huff M."/>
            <person name="Hulse-Kemp A."/>
            <person name="Scheffler B."/>
            <person name="Youngblood R."/>
            <person name="Simpson S."/>
            <person name="Babiker E."/>
            <person name="Staton M."/>
        </authorList>
    </citation>
    <scope>NUCLEOTIDE SEQUENCE [LARGE SCALE GENOMIC DNA]</scope>
    <source>
        <tissue evidence="1">Leaf</tissue>
    </source>
</reference>
<dbReference type="Proteomes" id="UP001168098">
    <property type="component" value="Unassembled WGS sequence"/>
</dbReference>
<evidence type="ECO:0000313" key="2">
    <source>
        <dbReference type="Proteomes" id="UP001168098"/>
    </source>
</evidence>
<dbReference type="EMBL" id="JARBHA010000011">
    <property type="protein sequence ID" value="KAJ9689058.1"/>
    <property type="molecule type" value="Genomic_DNA"/>
</dbReference>
<dbReference type="AlphaFoldDB" id="A0AA38ZHA9"/>
<evidence type="ECO:0000313" key="1">
    <source>
        <dbReference type="EMBL" id="KAJ9689058.1"/>
    </source>
</evidence>
<comment type="caution">
    <text evidence="1">The sequence shown here is derived from an EMBL/GenBank/DDBJ whole genome shotgun (WGS) entry which is preliminary data.</text>
</comment>
<sequence>MRNQSFPTLSQSVIIKLNRYNFLIWCNQLFSVVIIREFDDIVDGTQPCPPWFLPNPNSNSTSTIRSMVVNQEYIT</sequence>
<name>A0AA38ZHA9_VITRO</name>
<gene>
    <name evidence="1" type="ORF">PVL29_014618</name>
</gene>